<evidence type="ECO:0000313" key="1">
    <source>
        <dbReference type="EMBL" id="QDT60598.1"/>
    </source>
</evidence>
<name>A0A517SWU7_9BACT</name>
<sequence>MQSIPTLLQLLECDWSDTARLMRSELRSIAGEDAATMLESLGMISPATPSNQVDGSCDFCASHDVVQNGDGDDAEFYEVCPYGEGGPIDAAELQTWAVDPVGIANVLASAVEAGQIAEPLLPNAAWRIGDVSIGGEPFSVVFATRRGASQLADRREASRMIAIGHRLSADAFAGTLTLAEAFAFTSDSVELRPNRLRQAIPLSTERPGNAFYRKGQVWVVRFNGEETFLENNVGPLYIARLLATPHQPVPAITLLASRIGIDEQKLIGSSGELADQQSVDECRQRYRELMLEIEEARSNNDLGNLERLQVEEDALTTHFASVLGKGGKRREVGDVIKISKSVSMAIRRTIDALETELKPLADHLNDAVTRGVAPIYSPRCEPDWLV</sequence>
<organism evidence="1 2">
    <name type="scientific">Stieleria bergensis</name>
    <dbReference type="NCBI Taxonomy" id="2528025"/>
    <lineage>
        <taxon>Bacteria</taxon>
        <taxon>Pseudomonadati</taxon>
        <taxon>Planctomycetota</taxon>
        <taxon>Planctomycetia</taxon>
        <taxon>Pirellulales</taxon>
        <taxon>Pirellulaceae</taxon>
        <taxon>Stieleria</taxon>
    </lineage>
</organism>
<proteinExistence type="predicted"/>
<reference evidence="1 2" key="1">
    <citation type="submission" date="2019-02" db="EMBL/GenBank/DDBJ databases">
        <title>Deep-cultivation of Planctomycetes and their phenomic and genomic characterization uncovers novel biology.</title>
        <authorList>
            <person name="Wiegand S."/>
            <person name="Jogler M."/>
            <person name="Boedeker C."/>
            <person name="Pinto D."/>
            <person name="Vollmers J."/>
            <person name="Rivas-Marin E."/>
            <person name="Kohn T."/>
            <person name="Peeters S.H."/>
            <person name="Heuer A."/>
            <person name="Rast P."/>
            <person name="Oberbeckmann S."/>
            <person name="Bunk B."/>
            <person name="Jeske O."/>
            <person name="Meyerdierks A."/>
            <person name="Storesund J.E."/>
            <person name="Kallscheuer N."/>
            <person name="Luecker S."/>
            <person name="Lage O.M."/>
            <person name="Pohl T."/>
            <person name="Merkel B.J."/>
            <person name="Hornburger P."/>
            <person name="Mueller R.-W."/>
            <person name="Bruemmer F."/>
            <person name="Labrenz M."/>
            <person name="Spormann A.M."/>
            <person name="Op den Camp H."/>
            <person name="Overmann J."/>
            <person name="Amann R."/>
            <person name="Jetten M.S.M."/>
            <person name="Mascher T."/>
            <person name="Medema M.H."/>
            <person name="Devos D.P."/>
            <person name="Kaster A.-K."/>
            <person name="Ovreas L."/>
            <person name="Rohde M."/>
            <person name="Galperin M.Y."/>
            <person name="Jogler C."/>
        </authorList>
    </citation>
    <scope>NUCLEOTIDE SEQUENCE [LARGE SCALE GENOMIC DNA]</scope>
    <source>
        <strain evidence="1 2">SV_7m_r</strain>
    </source>
</reference>
<accession>A0A517SWU7</accession>
<protein>
    <submittedName>
        <fullName evidence="1">Uncharacterized protein</fullName>
    </submittedName>
</protein>
<dbReference type="AlphaFoldDB" id="A0A517SWU7"/>
<gene>
    <name evidence="1" type="ORF">SV7mr_31220</name>
</gene>
<keyword evidence="2" id="KW-1185">Reference proteome</keyword>
<evidence type="ECO:0000313" key="2">
    <source>
        <dbReference type="Proteomes" id="UP000315003"/>
    </source>
</evidence>
<dbReference type="EMBL" id="CP036272">
    <property type="protein sequence ID" value="QDT60598.1"/>
    <property type="molecule type" value="Genomic_DNA"/>
</dbReference>
<dbReference type="Proteomes" id="UP000315003">
    <property type="component" value="Chromosome"/>
</dbReference>